<dbReference type="InterPro" id="IPR003675">
    <property type="entry name" value="Rce1/LyrA-like_dom"/>
</dbReference>
<reference evidence="4" key="1">
    <citation type="submission" date="2016-11" db="EMBL/GenBank/DDBJ databases">
        <authorList>
            <person name="Varghese N."/>
            <person name="Submissions S."/>
        </authorList>
    </citation>
    <scope>NUCLEOTIDE SEQUENCE [LARGE SCALE GENOMIC DNA]</scope>
    <source>
        <strain evidence="4">DSM 15285</strain>
    </source>
</reference>
<evidence type="ECO:0000313" key="3">
    <source>
        <dbReference type="EMBL" id="SHH54721.1"/>
    </source>
</evidence>
<dbReference type="OrthoDB" id="4177129at2"/>
<dbReference type="Proteomes" id="UP000242520">
    <property type="component" value="Unassembled WGS sequence"/>
</dbReference>
<keyword evidence="1" id="KW-0472">Membrane</keyword>
<feature type="transmembrane region" description="Helical" evidence="1">
    <location>
        <begin position="128"/>
        <end position="149"/>
    </location>
</feature>
<feature type="transmembrane region" description="Helical" evidence="1">
    <location>
        <begin position="94"/>
        <end position="116"/>
    </location>
</feature>
<dbReference type="PANTHER" id="PTHR36435">
    <property type="entry name" value="SLR1288 PROTEIN"/>
    <property type="match status" value="1"/>
</dbReference>
<feature type="transmembrane region" description="Helical" evidence="1">
    <location>
        <begin position="12"/>
        <end position="35"/>
    </location>
</feature>
<dbReference type="AlphaFoldDB" id="A0A1M5TVN5"/>
<sequence length="270" mass="31072">MKKYLSMTGNIIKYYLIYFIITFISQFSIGIIYGIKYYKTLPKSKIVQLIMNNLYLTTGIASIITFFVYILLFKNKEQNLYQRCKFKKISSNNIISIILISIIISFTSSNIAIFMSTIFESYKKVSKILLTGVSSPLNALCILLILPAFEEILFRGLIFNELKKNINITASIIIQSLIFAICHGNIVQGIYTFLMGIILALIYNFTNSIYAPILLHITYNILGTMVFPKILKYPAKYSILFILIGLVCLVFTLLRFYSKQNNFIKENNLY</sequence>
<feature type="transmembrane region" description="Helical" evidence="1">
    <location>
        <begin position="239"/>
        <end position="257"/>
    </location>
</feature>
<name>A0A1M5TVN5_9FIRM</name>
<accession>A0A1M5TVN5</accession>
<proteinExistence type="predicted"/>
<protein>
    <recommendedName>
        <fullName evidence="2">CAAX prenyl protease 2/Lysostaphin resistance protein A-like domain-containing protein</fullName>
    </recommendedName>
</protein>
<feature type="transmembrane region" description="Helical" evidence="1">
    <location>
        <begin position="170"/>
        <end position="203"/>
    </location>
</feature>
<dbReference type="PANTHER" id="PTHR36435:SF1">
    <property type="entry name" value="CAAX AMINO TERMINAL PROTEASE FAMILY PROTEIN"/>
    <property type="match status" value="1"/>
</dbReference>
<keyword evidence="4" id="KW-1185">Reference proteome</keyword>
<keyword evidence="1" id="KW-0812">Transmembrane</keyword>
<dbReference type="GO" id="GO:0080120">
    <property type="term" value="P:CAAX-box protein maturation"/>
    <property type="evidence" value="ECO:0007669"/>
    <property type="project" value="UniProtKB-ARBA"/>
</dbReference>
<evidence type="ECO:0000313" key="4">
    <source>
        <dbReference type="Proteomes" id="UP000242520"/>
    </source>
</evidence>
<dbReference type="GO" id="GO:0004175">
    <property type="term" value="F:endopeptidase activity"/>
    <property type="evidence" value="ECO:0007669"/>
    <property type="project" value="UniProtKB-ARBA"/>
</dbReference>
<gene>
    <name evidence="3" type="ORF">SAMN02744040_02312</name>
</gene>
<evidence type="ECO:0000256" key="1">
    <source>
        <dbReference type="SAM" id="Phobius"/>
    </source>
</evidence>
<keyword evidence="1" id="KW-1133">Transmembrane helix</keyword>
<dbReference type="EMBL" id="FQXH01000045">
    <property type="protein sequence ID" value="SHH54721.1"/>
    <property type="molecule type" value="Genomic_DNA"/>
</dbReference>
<dbReference type="InterPro" id="IPR052710">
    <property type="entry name" value="CAAX_protease"/>
</dbReference>
<dbReference type="RefSeq" id="WP_072726542.1">
    <property type="nucleotide sequence ID" value="NZ_FQXH01000045.1"/>
</dbReference>
<dbReference type="STRING" id="1123350.SAMN02744040_02312"/>
<feature type="transmembrane region" description="Helical" evidence="1">
    <location>
        <begin position="55"/>
        <end position="73"/>
    </location>
</feature>
<feature type="domain" description="CAAX prenyl protease 2/Lysostaphin resistance protein A-like" evidence="2">
    <location>
        <begin position="135"/>
        <end position="221"/>
    </location>
</feature>
<organism evidence="3 4">
    <name type="scientific">Tepidibacter thalassicus DSM 15285</name>
    <dbReference type="NCBI Taxonomy" id="1123350"/>
    <lineage>
        <taxon>Bacteria</taxon>
        <taxon>Bacillati</taxon>
        <taxon>Bacillota</taxon>
        <taxon>Clostridia</taxon>
        <taxon>Peptostreptococcales</taxon>
        <taxon>Peptostreptococcaceae</taxon>
        <taxon>Tepidibacter</taxon>
    </lineage>
</organism>
<evidence type="ECO:0000259" key="2">
    <source>
        <dbReference type="Pfam" id="PF02517"/>
    </source>
</evidence>
<dbReference type="Pfam" id="PF02517">
    <property type="entry name" value="Rce1-like"/>
    <property type="match status" value="1"/>
</dbReference>